<dbReference type="Proteomes" id="UP000654471">
    <property type="component" value="Unassembled WGS sequence"/>
</dbReference>
<proteinExistence type="predicted"/>
<evidence type="ECO:0000256" key="1">
    <source>
        <dbReference type="SAM" id="MobiDB-lite"/>
    </source>
</evidence>
<evidence type="ECO:0000313" key="3">
    <source>
        <dbReference type="Proteomes" id="UP000654471"/>
    </source>
</evidence>
<gene>
    <name evidence="2" type="ORF">GCM10010211_61760</name>
</gene>
<comment type="caution">
    <text evidence="2">The sequence shown here is derived from an EMBL/GenBank/DDBJ whole genome shotgun (WGS) entry which is preliminary data.</text>
</comment>
<evidence type="ECO:0000313" key="2">
    <source>
        <dbReference type="EMBL" id="GGU87189.1"/>
    </source>
</evidence>
<feature type="compositionally biased region" description="Low complexity" evidence="1">
    <location>
        <begin position="82"/>
        <end position="97"/>
    </location>
</feature>
<organism evidence="2 3">
    <name type="scientific">Streptomyces albospinus</name>
    <dbReference type="NCBI Taxonomy" id="285515"/>
    <lineage>
        <taxon>Bacteria</taxon>
        <taxon>Bacillati</taxon>
        <taxon>Actinomycetota</taxon>
        <taxon>Actinomycetes</taxon>
        <taxon>Kitasatosporales</taxon>
        <taxon>Streptomycetaceae</taxon>
        <taxon>Streptomyces</taxon>
    </lineage>
</organism>
<reference evidence="3" key="1">
    <citation type="journal article" date="2019" name="Int. J. Syst. Evol. Microbiol.">
        <title>The Global Catalogue of Microorganisms (GCM) 10K type strain sequencing project: providing services to taxonomists for standard genome sequencing and annotation.</title>
        <authorList>
            <consortium name="The Broad Institute Genomics Platform"/>
            <consortium name="The Broad Institute Genome Sequencing Center for Infectious Disease"/>
            <person name="Wu L."/>
            <person name="Ma J."/>
        </authorList>
    </citation>
    <scope>NUCLEOTIDE SEQUENCE [LARGE SCALE GENOMIC DNA]</scope>
    <source>
        <strain evidence="3">JCM 3399</strain>
    </source>
</reference>
<sequence length="160" mass="17297">MTVGMSTDEWRWGGGTPLIGPDGTPAAVLSPVSGLVRGEAFRLLAGMLLLFETAAERQRFDRNTRRRRKVPIDGWRMEHLSTAPADTADTADTAALPRRTRPRRTGGPCSCAEPELTAVILGQPHSAEPAEQTTPTSAVYTASCRTCGGSYDKPWRRSTA</sequence>
<feature type="region of interest" description="Disordered" evidence="1">
    <location>
        <begin position="80"/>
        <end position="110"/>
    </location>
</feature>
<protein>
    <submittedName>
        <fullName evidence="2">Uncharacterized protein</fullName>
    </submittedName>
</protein>
<keyword evidence="3" id="KW-1185">Reference proteome</keyword>
<name>A0ABQ2VK28_9ACTN</name>
<dbReference type="EMBL" id="BMRP01000029">
    <property type="protein sequence ID" value="GGU87189.1"/>
    <property type="molecule type" value="Genomic_DNA"/>
</dbReference>
<accession>A0ABQ2VK28</accession>